<feature type="signal peptide" evidence="1">
    <location>
        <begin position="1"/>
        <end position="18"/>
    </location>
</feature>
<dbReference type="InterPro" id="IPR019861">
    <property type="entry name" value="PorP/SprF_Bacteroidetes"/>
</dbReference>
<sequence>MKKLILSALLLSAAIGSAQEANYIFYNQFQNVVNPAAIGAEGNHTIGAHLRYQWAKSASSDSPQQQTLNTTHRLSNHVAIGASVVREKVFVQHQTALFADFAYALPLTETDNLYLGIKAGGNLFNIDSSRFKTYNDQYDPYLQGVSGRFQPNVGVGAYYQQPRFYVGLSAPNLLASDKTKVENEVVTSVAERISFYAQAGYFYPLTADFTLSPRAQAYINQKGDYQLNASAAVLYSDYVEAALGYRSDSAVNICALFKVPKYHLSIGYGFETNVDNNVGASVRNFHEFMLKVYW</sequence>
<protein>
    <recommendedName>
        <fullName evidence="4">Type IX secretion system PorP/SprF family membrane protein</fullName>
    </recommendedName>
</protein>
<dbReference type="Pfam" id="PF11751">
    <property type="entry name" value="PorP_SprF"/>
    <property type="match status" value="1"/>
</dbReference>
<proteinExistence type="predicted"/>
<keyword evidence="3" id="KW-1185">Reference proteome</keyword>
<dbReference type="NCBIfam" id="TIGR03519">
    <property type="entry name" value="T9SS_PorP_fam"/>
    <property type="match status" value="1"/>
</dbReference>
<dbReference type="KEGG" id="clk:CGC53_04130"/>
<dbReference type="AlphaFoldDB" id="A0A250F8Z6"/>
<accession>A0A250F8Z6</accession>
<evidence type="ECO:0000256" key="1">
    <source>
        <dbReference type="SAM" id="SignalP"/>
    </source>
</evidence>
<name>A0A250F8Z6_9FLAO</name>
<evidence type="ECO:0008006" key="4">
    <source>
        <dbReference type="Google" id="ProtNLM"/>
    </source>
</evidence>
<evidence type="ECO:0000313" key="2">
    <source>
        <dbReference type="EMBL" id="ATA81590.1"/>
    </source>
</evidence>
<feature type="chain" id="PRO_5012670782" description="Type IX secretion system PorP/SprF family membrane protein" evidence="1">
    <location>
        <begin position="19"/>
        <end position="294"/>
    </location>
</feature>
<evidence type="ECO:0000313" key="3">
    <source>
        <dbReference type="Proteomes" id="UP000217276"/>
    </source>
</evidence>
<gene>
    <name evidence="2" type="ORF">CGC53_04130</name>
</gene>
<reference evidence="3" key="1">
    <citation type="submission" date="2017-06" db="EMBL/GenBank/DDBJ databases">
        <title>Capnocytophaga spp. assemblies.</title>
        <authorList>
            <person name="Gulvik C.A."/>
        </authorList>
    </citation>
    <scope>NUCLEOTIDE SEQUENCE [LARGE SCALE GENOMIC DNA]</scope>
    <source>
        <strain evidence="3">H6253</strain>
    </source>
</reference>
<keyword evidence="1" id="KW-0732">Signal</keyword>
<dbReference type="EMBL" id="CP022384">
    <property type="protein sequence ID" value="ATA81590.1"/>
    <property type="molecule type" value="Genomic_DNA"/>
</dbReference>
<dbReference type="RefSeq" id="WP_095913547.1">
    <property type="nucleotide sequence ID" value="NZ_CAUUPF010000003.1"/>
</dbReference>
<organism evidence="2 3">
    <name type="scientific">Capnocytophaga leadbetteri</name>
    <dbReference type="NCBI Taxonomy" id="327575"/>
    <lineage>
        <taxon>Bacteria</taxon>
        <taxon>Pseudomonadati</taxon>
        <taxon>Bacteroidota</taxon>
        <taxon>Flavobacteriia</taxon>
        <taxon>Flavobacteriales</taxon>
        <taxon>Flavobacteriaceae</taxon>
        <taxon>Capnocytophaga</taxon>
    </lineage>
</organism>
<dbReference type="Proteomes" id="UP000217276">
    <property type="component" value="Chromosome"/>
</dbReference>